<dbReference type="InterPro" id="IPR010559">
    <property type="entry name" value="Sig_transdc_His_kin_internal"/>
</dbReference>
<evidence type="ECO:0000259" key="2">
    <source>
        <dbReference type="Pfam" id="PF06580"/>
    </source>
</evidence>
<evidence type="ECO:0000313" key="4">
    <source>
        <dbReference type="Proteomes" id="UP000242818"/>
    </source>
</evidence>
<feature type="transmembrane region" description="Helical" evidence="1">
    <location>
        <begin position="77"/>
        <end position="100"/>
    </location>
</feature>
<keyword evidence="1" id="KW-0472">Membrane</keyword>
<dbReference type="InterPro" id="IPR036890">
    <property type="entry name" value="HATPase_C_sf"/>
</dbReference>
<dbReference type="EMBL" id="FMAR01000003">
    <property type="protein sequence ID" value="SCC06901.1"/>
    <property type="molecule type" value="Genomic_DNA"/>
</dbReference>
<protein>
    <submittedName>
        <fullName evidence="3">Histidine kinase</fullName>
    </submittedName>
</protein>
<dbReference type="STRING" id="1335309.GA0116948_103124"/>
<dbReference type="GO" id="GO:0016020">
    <property type="term" value="C:membrane"/>
    <property type="evidence" value="ECO:0007669"/>
    <property type="project" value="InterPro"/>
</dbReference>
<accession>A0A1C4BIX1</accession>
<feature type="domain" description="Signal transduction histidine kinase internal region" evidence="2">
    <location>
        <begin position="161"/>
        <end position="240"/>
    </location>
</feature>
<dbReference type="AlphaFoldDB" id="A0A1C4BIX1"/>
<dbReference type="Proteomes" id="UP000242818">
    <property type="component" value="Unassembled WGS sequence"/>
</dbReference>
<dbReference type="GO" id="GO:0000155">
    <property type="term" value="F:phosphorelay sensor kinase activity"/>
    <property type="evidence" value="ECO:0007669"/>
    <property type="project" value="InterPro"/>
</dbReference>
<sequence length="351" mass="40957">MKRFLLHLLFWAVYLLQDSIMQFTWTMSALPGMPDGERIRLAIIATVIIAIPKAIFTYFVVYFVFPRALKYPALRWWLCGETLLVLTALILAHRCLNFYIVGPIIYHNIIRPTSILNLPYLLLTIMDLGFVSGYAFTFKLLRMQLSGKEREKNLLQEKLQTELKFLRNQTHPHFLFNTLNNIYALARKRSDKTAAMILKLSKLLRFMLYESGKGFICISEEIRIIDDYLELQKLRFNERLSIQFHRNIDQEGSLLAPLLLLPFVENAFKHGVSETRFNSFVHIDLQLQNEILQFIIANTTNEDRIQPEQIGLGNVRRQLELMYHDHSLKVTNAAQVFTVQLTLNLQSHAKI</sequence>
<dbReference type="PANTHER" id="PTHR34220:SF7">
    <property type="entry name" value="SENSOR HISTIDINE KINASE YPDA"/>
    <property type="match status" value="1"/>
</dbReference>
<dbReference type="Gene3D" id="3.30.565.10">
    <property type="entry name" value="Histidine kinase-like ATPase, C-terminal domain"/>
    <property type="match status" value="1"/>
</dbReference>
<dbReference type="PANTHER" id="PTHR34220">
    <property type="entry name" value="SENSOR HISTIDINE KINASE YPDA"/>
    <property type="match status" value="1"/>
</dbReference>
<dbReference type="Pfam" id="PF06580">
    <property type="entry name" value="His_kinase"/>
    <property type="match status" value="1"/>
</dbReference>
<keyword evidence="3" id="KW-0808">Transferase</keyword>
<reference evidence="3 4" key="1">
    <citation type="submission" date="2016-08" db="EMBL/GenBank/DDBJ databases">
        <authorList>
            <person name="Seilhamer J.J."/>
        </authorList>
    </citation>
    <scope>NUCLEOTIDE SEQUENCE [LARGE SCALE GENOMIC DNA]</scope>
    <source>
        <strain evidence="3 4">A37T2</strain>
    </source>
</reference>
<proteinExistence type="predicted"/>
<name>A0A1C4BIX1_9BACT</name>
<dbReference type="InterPro" id="IPR050640">
    <property type="entry name" value="Bact_2-comp_sensor_kinase"/>
</dbReference>
<feature type="transmembrane region" description="Helical" evidence="1">
    <location>
        <begin position="41"/>
        <end position="65"/>
    </location>
</feature>
<dbReference type="OrthoDB" id="9792992at2"/>
<feature type="transmembrane region" description="Helical" evidence="1">
    <location>
        <begin position="120"/>
        <end position="141"/>
    </location>
</feature>
<evidence type="ECO:0000313" key="3">
    <source>
        <dbReference type="EMBL" id="SCC06901.1"/>
    </source>
</evidence>
<evidence type="ECO:0000256" key="1">
    <source>
        <dbReference type="SAM" id="Phobius"/>
    </source>
</evidence>
<dbReference type="RefSeq" id="WP_089710018.1">
    <property type="nucleotide sequence ID" value="NZ_FMAR01000003.1"/>
</dbReference>
<keyword evidence="4" id="KW-1185">Reference proteome</keyword>
<keyword evidence="1" id="KW-1133">Transmembrane helix</keyword>
<keyword evidence="3" id="KW-0418">Kinase</keyword>
<keyword evidence="1" id="KW-0812">Transmembrane</keyword>
<gene>
    <name evidence="3" type="ORF">GA0116948_103124</name>
</gene>
<organism evidence="3 4">
    <name type="scientific">Chitinophaga costaii</name>
    <dbReference type="NCBI Taxonomy" id="1335309"/>
    <lineage>
        <taxon>Bacteria</taxon>
        <taxon>Pseudomonadati</taxon>
        <taxon>Bacteroidota</taxon>
        <taxon>Chitinophagia</taxon>
        <taxon>Chitinophagales</taxon>
        <taxon>Chitinophagaceae</taxon>
        <taxon>Chitinophaga</taxon>
    </lineage>
</organism>